<feature type="compositionally biased region" description="Basic and acidic residues" evidence="1">
    <location>
        <begin position="534"/>
        <end position="560"/>
    </location>
</feature>
<feature type="region of interest" description="Disordered" evidence="1">
    <location>
        <begin position="531"/>
        <end position="597"/>
    </location>
</feature>
<dbReference type="Proteomes" id="UP000290288">
    <property type="component" value="Unassembled WGS sequence"/>
</dbReference>
<evidence type="ECO:0000313" key="2">
    <source>
        <dbReference type="EMBL" id="RXW11539.1"/>
    </source>
</evidence>
<dbReference type="AlphaFoldDB" id="A0A4Q2CYL2"/>
<proteinExistence type="predicted"/>
<feature type="compositionally biased region" description="Basic and acidic residues" evidence="1">
    <location>
        <begin position="583"/>
        <end position="597"/>
    </location>
</feature>
<sequence length="617" mass="69688">AYISTDILGALLQIADSAFKEHLHCVSKFLGTESDDFATAHCKYNLQVSENFAGYLAKYKQQLSSKPGAKYEEAQVIASAIDKLKVILTTSFEHSEAPTIDSPIPLFSPLAFGVLMDDWYSVKDMVYVISSWYTPGLAYLAYLMNHSRSPQKLPFLSIPSCIQNSLEYWLGFETNADWSTPSVDLTEKVLSDGVKGSATINAAFNKIVAVLWLYRESVLRPATASLPKLMTAVPTEDASFPLEECLKFLDEWICHLQLQGSTQKQDVSQRLGPDLPDFLYEKIETIDRSKKFSAIMPLFEALKCCPLNFMNGHTGPTNRKQYQSQLLRHAWAEIRFYDEKLIPVVKSLPPVSDLYSEVVKATRSFPNLAHTRFWPKIPYSDDAPREIRPDAYHKQLVRQDRTSRFEIVCSEVRRLVDRIGEPDCLGVPVGQSHKLHRALVSALDAFVEDAAVVVHHLSLISHCSEYSERPVFDPEWNKNQSDSWVQPLTCRPEDLQAHYQEEEVLDARRASKVPLSNEKIDRDALDRNFGLHVGGEDLEQRSADGREEGRRQGDVDEPKARPRVQIGSNRKRRCAAGDEGDEGRDGEMPMKRPRNEDAFMTALGLLMGQSSRLSRTS</sequence>
<keyword evidence="3" id="KW-1185">Reference proteome</keyword>
<organism evidence="2 3">
    <name type="scientific">Candolleomyces aberdarensis</name>
    <dbReference type="NCBI Taxonomy" id="2316362"/>
    <lineage>
        <taxon>Eukaryota</taxon>
        <taxon>Fungi</taxon>
        <taxon>Dikarya</taxon>
        <taxon>Basidiomycota</taxon>
        <taxon>Agaricomycotina</taxon>
        <taxon>Agaricomycetes</taxon>
        <taxon>Agaricomycetidae</taxon>
        <taxon>Agaricales</taxon>
        <taxon>Agaricineae</taxon>
        <taxon>Psathyrellaceae</taxon>
        <taxon>Candolleomyces</taxon>
    </lineage>
</organism>
<reference evidence="2 3" key="1">
    <citation type="submission" date="2019-01" db="EMBL/GenBank/DDBJ databases">
        <title>Draft genome sequence of Psathyrella aberdarensis IHI B618.</title>
        <authorList>
            <person name="Buettner E."/>
            <person name="Kellner H."/>
        </authorList>
    </citation>
    <scope>NUCLEOTIDE SEQUENCE [LARGE SCALE GENOMIC DNA]</scope>
    <source>
        <strain evidence="2 3">IHI B618</strain>
    </source>
</reference>
<gene>
    <name evidence="2" type="ORF">EST38_g14316</name>
</gene>
<dbReference type="EMBL" id="SDEE01001811">
    <property type="protein sequence ID" value="RXW11539.1"/>
    <property type="molecule type" value="Genomic_DNA"/>
</dbReference>
<accession>A0A4Q2CYL2</accession>
<protein>
    <submittedName>
        <fullName evidence="2">Uncharacterized protein</fullName>
    </submittedName>
</protein>
<feature type="non-terminal residue" evidence="2">
    <location>
        <position position="1"/>
    </location>
</feature>
<name>A0A4Q2CYL2_9AGAR</name>
<evidence type="ECO:0000313" key="3">
    <source>
        <dbReference type="Proteomes" id="UP000290288"/>
    </source>
</evidence>
<comment type="caution">
    <text evidence="2">The sequence shown here is derived from an EMBL/GenBank/DDBJ whole genome shotgun (WGS) entry which is preliminary data.</text>
</comment>
<evidence type="ECO:0000256" key="1">
    <source>
        <dbReference type="SAM" id="MobiDB-lite"/>
    </source>
</evidence>